<feature type="compositionally biased region" description="Low complexity" evidence="1">
    <location>
        <begin position="37"/>
        <end position="55"/>
    </location>
</feature>
<evidence type="ECO:0000313" key="3">
    <source>
        <dbReference type="Proteomes" id="UP000054498"/>
    </source>
</evidence>
<dbReference type="Proteomes" id="UP000054498">
    <property type="component" value="Unassembled WGS sequence"/>
</dbReference>
<dbReference type="KEGG" id="mng:MNEG_4527"/>
<evidence type="ECO:0000313" key="2">
    <source>
        <dbReference type="EMBL" id="KIZ03429.1"/>
    </source>
</evidence>
<dbReference type="AlphaFoldDB" id="A0A0D2L9A6"/>
<sequence length="93" mass="9377">MLAAARTTATRPAAGASRARVVQVNAVAQPKHKRAAGKAPQASSSSGAASKASGASKEESRKARAAAYSTWQAMAKHASTSSATPSGFDESMM</sequence>
<dbReference type="EMBL" id="KK100852">
    <property type="protein sequence ID" value="KIZ03429.1"/>
    <property type="molecule type" value="Genomic_DNA"/>
</dbReference>
<gene>
    <name evidence="2" type="ORF">MNEG_4527</name>
</gene>
<accession>A0A0D2L9A6</accession>
<dbReference type="RefSeq" id="XP_013902448.1">
    <property type="nucleotide sequence ID" value="XM_014046994.1"/>
</dbReference>
<feature type="region of interest" description="Disordered" evidence="1">
    <location>
        <begin position="74"/>
        <end position="93"/>
    </location>
</feature>
<evidence type="ECO:0000256" key="1">
    <source>
        <dbReference type="SAM" id="MobiDB-lite"/>
    </source>
</evidence>
<proteinExistence type="predicted"/>
<reference evidence="2 3" key="1">
    <citation type="journal article" date="2013" name="BMC Genomics">
        <title>Reconstruction of the lipid metabolism for the microalga Monoraphidium neglectum from its genome sequence reveals characteristics suitable for biofuel production.</title>
        <authorList>
            <person name="Bogen C."/>
            <person name="Al-Dilaimi A."/>
            <person name="Albersmeier A."/>
            <person name="Wichmann J."/>
            <person name="Grundmann M."/>
            <person name="Rupp O."/>
            <person name="Lauersen K.J."/>
            <person name="Blifernez-Klassen O."/>
            <person name="Kalinowski J."/>
            <person name="Goesmann A."/>
            <person name="Mussgnug J.H."/>
            <person name="Kruse O."/>
        </authorList>
    </citation>
    <scope>NUCLEOTIDE SEQUENCE [LARGE SCALE GENOMIC DNA]</scope>
    <source>
        <strain evidence="2 3">SAG 48.87</strain>
    </source>
</reference>
<feature type="compositionally biased region" description="Low complexity" evidence="1">
    <location>
        <begin position="1"/>
        <end position="29"/>
    </location>
</feature>
<name>A0A0D2L9A6_9CHLO</name>
<feature type="region of interest" description="Disordered" evidence="1">
    <location>
        <begin position="1"/>
        <end position="66"/>
    </location>
</feature>
<protein>
    <submittedName>
        <fullName evidence="2">Uncharacterized protein</fullName>
    </submittedName>
</protein>
<organism evidence="2 3">
    <name type="scientific">Monoraphidium neglectum</name>
    <dbReference type="NCBI Taxonomy" id="145388"/>
    <lineage>
        <taxon>Eukaryota</taxon>
        <taxon>Viridiplantae</taxon>
        <taxon>Chlorophyta</taxon>
        <taxon>core chlorophytes</taxon>
        <taxon>Chlorophyceae</taxon>
        <taxon>CS clade</taxon>
        <taxon>Sphaeropleales</taxon>
        <taxon>Selenastraceae</taxon>
        <taxon>Monoraphidium</taxon>
    </lineage>
</organism>
<dbReference type="GeneID" id="25737404"/>
<keyword evidence="3" id="KW-1185">Reference proteome</keyword>